<reference evidence="2 3" key="1">
    <citation type="submission" date="2014-04" db="EMBL/GenBank/DDBJ databases">
        <authorList>
            <consortium name="DOE Joint Genome Institute"/>
            <person name="Kuo A."/>
            <person name="Kohler A."/>
            <person name="Jargeat P."/>
            <person name="Nagy L.G."/>
            <person name="Floudas D."/>
            <person name="Copeland A."/>
            <person name="Barry K.W."/>
            <person name="Cichocki N."/>
            <person name="Veneault-Fourrey C."/>
            <person name="LaButti K."/>
            <person name="Lindquist E.A."/>
            <person name="Lipzen A."/>
            <person name="Lundell T."/>
            <person name="Morin E."/>
            <person name="Murat C."/>
            <person name="Sun H."/>
            <person name="Tunlid A."/>
            <person name="Henrissat B."/>
            <person name="Grigoriev I.V."/>
            <person name="Hibbett D.S."/>
            <person name="Martin F."/>
            <person name="Nordberg H.P."/>
            <person name="Cantor M.N."/>
            <person name="Hua S.X."/>
        </authorList>
    </citation>
    <scope>NUCLEOTIDE SEQUENCE [LARGE SCALE GENOMIC DNA]</scope>
    <source>
        <strain evidence="2 3">Ve08.2h10</strain>
    </source>
</reference>
<feature type="domain" description="C2H2-type" evidence="1">
    <location>
        <begin position="93"/>
        <end position="113"/>
    </location>
</feature>
<evidence type="ECO:0000313" key="2">
    <source>
        <dbReference type="EMBL" id="KIK95599.1"/>
    </source>
</evidence>
<dbReference type="OrthoDB" id="10261408at2759"/>
<gene>
    <name evidence="2" type="ORF">PAXRUDRAFT_372614</name>
</gene>
<dbReference type="Gene3D" id="3.30.160.60">
    <property type="entry name" value="Classic Zinc Finger"/>
    <property type="match status" value="1"/>
</dbReference>
<organism evidence="2 3">
    <name type="scientific">Paxillus rubicundulus Ve08.2h10</name>
    <dbReference type="NCBI Taxonomy" id="930991"/>
    <lineage>
        <taxon>Eukaryota</taxon>
        <taxon>Fungi</taxon>
        <taxon>Dikarya</taxon>
        <taxon>Basidiomycota</taxon>
        <taxon>Agaricomycotina</taxon>
        <taxon>Agaricomycetes</taxon>
        <taxon>Agaricomycetidae</taxon>
        <taxon>Boletales</taxon>
        <taxon>Paxilineae</taxon>
        <taxon>Paxillaceae</taxon>
        <taxon>Paxillus</taxon>
    </lineage>
</organism>
<accession>A0A0D0E3R3</accession>
<dbReference type="AlphaFoldDB" id="A0A0D0E3R3"/>
<dbReference type="InParanoid" id="A0A0D0E3R3"/>
<protein>
    <recommendedName>
        <fullName evidence="1">C2H2-type domain-containing protein</fullName>
    </recommendedName>
</protein>
<dbReference type="HOGENOM" id="CLU_126337_0_1_1"/>
<sequence>MNVFNQNWGVEEMVAFIGFAVDEVVQHCGWVHNGMVCNTPVRTKDFNAHLRTHHGVNSDTVHHQCLWYGCNAHPTTKAGLERHVNEQHIPGTWACPMCPETFTMKATLRTHLNERCPGTGY</sequence>
<dbReference type="EMBL" id="KN825032">
    <property type="protein sequence ID" value="KIK95599.1"/>
    <property type="molecule type" value="Genomic_DNA"/>
</dbReference>
<dbReference type="SMART" id="SM00355">
    <property type="entry name" value="ZnF_C2H2"/>
    <property type="match status" value="2"/>
</dbReference>
<proteinExistence type="predicted"/>
<feature type="domain" description="C2H2-type" evidence="1">
    <location>
        <begin position="63"/>
        <end position="88"/>
    </location>
</feature>
<name>A0A0D0E3R3_9AGAM</name>
<evidence type="ECO:0000313" key="3">
    <source>
        <dbReference type="Proteomes" id="UP000054538"/>
    </source>
</evidence>
<keyword evidence="3" id="KW-1185">Reference proteome</keyword>
<dbReference type="STRING" id="930991.A0A0D0E3R3"/>
<reference evidence="3" key="2">
    <citation type="submission" date="2015-01" db="EMBL/GenBank/DDBJ databases">
        <title>Evolutionary Origins and Diversification of the Mycorrhizal Mutualists.</title>
        <authorList>
            <consortium name="DOE Joint Genome Institute"/>
            <consortium name="Mycorrhizal Genomics Consortium"/>
            <person name="Kohler A."/>
            <person name="Kuo A."/>
            <person name="Nagy L.G."/>
            <person name="Floudas D."/>
            <person name="Copeland A."/>
            <person name="Barry K.W."/>
            <person name="Cichocki N."/>
            <person name="Veneault-Fourrey C."/>
            <person name="LaButti K."/>
            <person name="Lindquist E.A."/>
            <person name="Lipzen A."/>
            <person name="Lundell T."/>
            <person name="Morin E."/>
            <person name="Murat C."/>
            <person name="Riley R."/>
            <person name="Ohm R."/>
            <person name="Sun H."/>
            <person name="Tunlid A."/>
            <person name="Henrissat B."/>
            <person name="Grigoriev I.V."/>
            <person name="Hibbett D.S."/>
            <person name="Martin F."/>
        </authorList>
    </citation>
    <scope>NUCLEOTIDE SEQUENCE [LARGE SCALE GENOMIC DNA]</scope>
    <source>
        <strain evidence="3">Ve08.2h10</strain>
    </source>
</reference>
<evidence type="ECO:0000259" key="1">
    <source>
        <dbReference type="SMART" id="SM00355"/>
    </source>
</evidence>
<dbReference type="Proteomes" id="UP000054538">
    <property type="component" value="Unassembled WGS sequence"/>
</dbReference>
<dbReference type="InterPro" id="IPR013087">
    <property type="entry name" value="Znf_C2H2_type"/>
</dbReference>